<dbReference type="Proteomes" id="UP000316096">
    <property type="component" value="Unassembled WGS sequence"/>
</dbReference>
<accession>A0A543CQ51</accession>
<reference evidence="2 3" key="1">
    <citation type="submission" date="2019-06" db="EMBL/GenBank/DDBJ databases">
        <title>Sequencing the genomes of 1000 actinobacteria strains.</title>
        <authorList>
            <person name="Klenk H.-P."/>
        </authorList>
    </citation>
    <scope>NUCLEOTIDE SEQUENCE [LARGE SCALE GENOMIC DNA]</scope>
    <source>
        <strain evidence="2 3">DSM 102200</strain>
    </source>
</reference>
<keyword evidence="3" id="KW-1185">Reference proteome</keyword>
<organism evidence="2 3">
    <name type="scientific">Actinoallomurus bryophytorum</name>
    <dbReference type="NCBI Taxonomy" id="1490222"/>
    <lineage>
        <taxon>Bacteria</taxon>
        <taxon>Bacillati</taxon>
        <taxon>Actinomycetota</taxon>
        <taxon>Actinomycetes</taxon>
        <taxon>Streptosporangiales</taxon>
        <taxon>Thermomonosporaceae</taxon>
        <taxon>Actinoallomurus</taxon>
    </lineage>
</organism>
<evidence type="ECO:0000313" key="2">
    <source>
        <dbReference type="EMBL" id="TQL99238.1"/>
    </source>
</evidence>
<sequence>MQENDLEACLLAGEQALFVEGDLRAGREWFDTVHREAERRGDERRMARAALGLGGLWVHEHRTAADAAMVRERQRRALRLIDPESSLAFRLRIRLAGEDDYRGGGQSAILALVAEARGAGDPVSLAEALSLAHHCVLGPEHGALRLELAQDLIAEASRTARRGDLLMGLMWRTADLFGNGDPHALRSLEELRGQLEKEGHLAIGFIVGAMETMLAIRDGRFAEAEALAAACADRGAAAGDVDTTGWFAAQLGTIRWYQGRISEFVPALAELVNSPTLSEVDNSALAGLAVAAATSGDRRLATSALARLCGRSLADLPRSSSWLASMYSVVEAANLLDDAELSRQAYTLLAPFARLPVITSLGVSCLGSVHHCLGVASLTTGDLDRAVEHFHLAIRGNLILGHWPATVLSRTRLGQTLALRDGTGDEVARRELALATREAEAMDMPAPGSDGNPGRWAARVECQRRGRRWRMEMNGRTALVEDSVGMRHLATLLANPGYEIPAVDLAAGPQPADPATARSESHQPVLDEVARREYKQRLTDLEAEIEELESMNDLERVAGVRAERDWLIAELTSATGIGGRHRRFNGSAERARVAVGKAIRRALTRVGEADRAIGDELRATIHTGRFCSYRP</sequence>
<evidence type="ECO:0008006" key="4">
    <source>
        <dbReference type="Google" id="ProtNLM"/>
    </source>
</evidence>
<dbReference type="AlphaFoldDB" id="A0A543CQ51"/>
<dbReference type="OrthoDB" id="3502641at2"/>
<evidence type="ECO:0000313" key="3">
    <source>
        <dbReference type="Proteomes" id="UP000316096"/>
    </source>
</evidence>
<keyword evidence="1" id="KW-0175">Coiled coil</keyword>
<name>A0A543CQ51_9ACTN</name>
<dbReference type="RefSeq" id="WP_141957884.1">
    <property type="nucleotide sequence ID" value="NZ_VFOZ01000001.1"/>
</dbReference>
<feature type="coiled-coil region" evidence="1">
    <location>
        <begin position="531"/>
        <end position="558"/>
    </location>
</feature>
<protein>
    <recommendedName>
        <fullName evidence="4">MalT-like TPR region domain-containing protein</fullName>
    </recommendedName>
</protein>
<proteinExistence type="predicted"/>
<gene>
    <name evidence="2" type="ORF">FB559_4895</name>
</gene>
<comment type="caution">
    <text evidence="2">The sequence shown here is derived from an EMBL/GenBank/DDBJ whole genome shotgun (WGS) entry which is preliminary data.</text>
</comment>
<dbReference type="EMBL" id="VFOZ01000001">
    <property type="protein sequence ID" value="TQL99238.1"/>
    <property type="molecule type" value="Genomic_DNA"/>
</dbReference>
<evidence type="ECO:0000256" key="1">
    <source>
        <dbReference type="SAM" id="Coils"/>
    </source>
</evidence>